<dbReference type="Gene3D" id="3.90.180.10">
    <property type="entry name" value="Medium-chain alcohol dehydrogenases, catalytic domain"/>
    <property type="match status" value="1"/>
</dbReference>
<protein>
    <recommendedName>
        <fullName evidence="6">Prostaglandin reductase 1</fullName>
        <ecNumber evidence="4">1.3.1.48</ecNumber>
        <ecNumber evidence="5">1.3.1.74</ecNumber>
    </recommendedName>
    <alternativeName>
        <fullName evidence="18">15-oxoprostaglandin 13-reductase</fullName>
    </alternativeName>
    <alternativeName>
        <fullName evidence="16">Dithiolethione-inducible gene 1 protein</fullName>
    </alternativeName>
    <alternativeName>
        <fullName evidence="15">Leukotriene B4 12-hydroxydehydrogenase</fullName>
    </alternativeName>
    <alternativeName>
        <fullName evidence="17">NAD(P)H-dependent alkenal/one oxidoreductase</fullName>
    </alternativeName>
</protein>
<comment type="catalytic activity">
    <reaction evidence="19">
        <text>octanal + NADP(+) = (2E)-octenal + NADPH + H(+)</text>
        <dbReference type="Rhea" id="RHEA:50780"/>
        <dbReference type="ChEBI" id="CHEBI:15378"/>
        <dbReference type="ChEBI" id="CHEBI:17935"/>
        <dbReference type="ChEBI" id="CHEBI:57783"/>
        <dbReference type="ChEBI" id="CHEBI:58349"/>
        <dbReference type="ChEBI" id="CHEBI:61748"/>
    </reaction>
    <physiologicalReaction direction="right-to-left" evidence="19">
        <dbReference type="Rhea" id="RHEA:50782"/>
    </physiologicalReaction>
</comment>
<evidence type="ECO:0000256" key="7">
    <source>
        <dbReference type="ARBA" id="ARBA00022501"/>
    </source>
</evidence>
<dbReference type="SUPFAM" id="SSF50129">
    <property type="entry name" value="GroES-like"/>
    <property type="match status" value="1"/>
</dbReference>
<dbReference type="InterPro" id="IPR011032">
    <property type="entry name" value="GroES-like_sf"/>
</dbReference>
<evidence type="ECO:0000256" key="5">
    <source>
        <dbReference type="ARBA" id="ARBA00012410"/>
    </source>
</evidence>
<organism evidence="36">
    <name type="scientific">Cuerna arida</name>
    <dbReference type="NCBI Taxonomy" id="1464854"/>
    <lineage>
        <taxon>Eukaryota</taxon>
        <taxon>Metazoa</taxon>
        <taxon>Ecdysozoa</taxon>
        <taxon>Arthropoda</taxon>
        <taxon>Hexapoda</taxon>
        <taxon>Insecta</taxon>
        <taxon>Pterygota</taxon>
        <taxon>Neoptera</taxon>
        <taxon>Paraneoptera</taxon>
        <taxon>Hemiptera</taxon>
        <taxon>Auchenorrhyncha</taxon>
        <taxon>Membracoidea</taxon>
        <taxon>Cicadellidae</taxon>
        <taxon>Cicadellinae</taxon>
        <taxon>Proconiini</taxon>
        <taxon>Cuerna</taxon>
    </lineage>
</organism>
<evidence type="ECO:0000259" key="34">
    <source>
        <dbReference type="Pfam" id="PF00107"/>
    </source>
</evidence>
<evidence type="ECO:0000256" key="29">
    <source>
        <dbReference type="ARBA" id="ARBA00048953"/>
    </source>
</evidence>
<keyword evidence="12" id="KW-0560">Oxidoreductase</keyword>
<evidence type="ECO:0000256" key="23">
    <source>
        <dbReference type="ARBA" id="ARBA00047878"/>
    </source>
</evidence>
<comment type="catalytic activity">
    <reaction evidence="25">
        <text>nonan-2-one + NADP(+) = (3E)-nonen-2-one + NADPH + H(+)</text>
        <dbReference type="Rhea" id="RHEA:50616"/>
        <dbReference type="ChEBI" id="CHEBI:15378"/>
        <dbReference type="ChEBI" id="CHEBI:57783"/>
        <dbReference type="ChEBI" id="CHEBI:58349"/>
        <dbReference type="ChEBI" id="CHEBI:77927"/>
        <dbReference type="ChEBI" id="CHEBI:133457"/>
    </reaction>
    <physiologicalReaction direction="right-to-left" evidence="25">
        <dbReference type="Rhea" id="RHEA:50618"/>
    </physiologicalReaction>
</comment>
<dbReference type="InterPro" id="IPR013149">
    <property type="entry name" value="ADH-like_C"/>
</dbReference>
<evidence type="ECO:0000256" key="33">
    <source>
        <dbReference type="ARBA" id="ARBA00049368"/>
    </source>
</evidence>
<evidence type="ECO:0000256" key="16">
    <source>
        <dbReference type="ARBA" id="ARBA00032255"/>
    </source>
</evidence>
<comment type="catalytic activity">
    <reaction evidence="24">
        <text>dodecanal + NADP(+) = (2E)-dodecenal + NADPH + H(+)</text>
        <dbReference type="Rhea" id="RHEA:50784"/>
        <dbReference type="ChEBI" id="CHEBI:15378"/>
        <dbReference type="ChEBI" id="CHEBI:27836"/>
        <dbReference type="ChEBI" id="CHEBI:57783"/>
        <dbReference type="ChEBI" id="CHEBI:58349"/>
        <dbReference type="ChEBI" id="CHEBI:133741"/>
    </reaction>
    <physiologicalReaction direction="right-to-left" evidence="24">
        <dbReference type="Rhea" id="RHEA:50786"/>
    </physiologicalReaction>
</comment>
<dbReference type="InterPro" id="IPR041694">
    <property type="entry name" value="ADH_N_2"/>
</dbReference>
<comment type="catalytic activity">
    <reaction evidence="22">
        <text>leukotriene B4 + NADP(+) = 12-oxo-leukotriene B4 + NADPH + H(+)</text>
        <dbReference type="Rhea" id="RHEA:50608"/>
        <dbReference type="ChEBI" id="CHEBI:15378"/>
        <dbReference type="ChEBI" id="CHEBI:57461"/>
        <dbReference type="ChEBI" id="CHEBI:57783"/>
        <dbReference type="ChEBI" id="CHEBI:58349"/>
        <dbReference type="ChEBI" id="CHEBI:133309"/>
    </reaction>
    <physiologicalReaction direction="left-to-right" evidence="22">
        <dbReference type="Rhea" id="RHEA:50609"/>
    </physiologicalReaction>
</comment>
<evidence type="ECO:0000256" key="8">
    <source>
        <dbReference type="ARBA" id="ARBA00022553"/>
    </source>
</evidence>
<evidence type="ECO:0000256" key="14">
    <source>
        <dbReference type="ARBA" id="ARBA00023278"/>
    </source>
</evidence>
<evidence type="ECO:0000256" key="12">
    <source>
        <dbReference type="ARBA" id="ARBA00023002"/>
    </source>
</evidence>
<evidence type="ECO:0000256" key="18">
    <source>
        <dbReference type="ARBA" id="ARBA00033119"/>
    </source>
</evidence>
<comment type="catalytic activity">
    <reaction evidence="28">
        <text>20-hydroxy-leukotriene B4 + NADP(+) = 12-oxo-20-hydroxy-leukotriene B4 + NADPH + H(+)</text>
        <dbReference type="Rhea" id="RHEA:51208"/>
        <dbReference type="ChEBI" id="CHEBI:15378"/>
        <dbReference type="ChEBI" id="CHEBI:57460"/>
        <dbReference type="ChEBI" id="CHEBI:57783"/>
        <dbReference type="ChEBI" id="CHEBI:58349"/>
        <dbReference type="ChEBI" id="CHEBI:133346"/>
    </reaction>
    <physiologicalReaction direction="left-to-right" evidence="28">
        <dbReference type="Rhea" id="RHEA:51209"/>
    </physiologicalReaction>
</comment>
<keyword evidence="8" id="KW-0597">Phosphoprotein</keyword>
<evidence type="ECO:0000256" key="31">
    <source>
        <dbReference type="ARBA" id="ARBA00049070"/>
    </source>
</evidence>
<keyword evidence="14" id="KW-0379">Hydroxylation</keyword>
<evidence type="ECO:0000256" key="4">
    <source>
        <dbReference type="ARBA" id="ARBA00011981"/>
    </source>
</evidence>
<comment type="subunit">
    <text evidence="3">Monomer or homodimer.</text>
</comment>
<keyword evidence="9" id="KW-0276">Fatty acid metabolism</keyword>
<proteinExistence type="inferred from homology"/>
<evidence type="ECO:0000313" key="36">
    <source>
        <dbReference type="EMBL" id="JAS66585.1"/>
    </source>
</evidence>
<evidence type="ECO:0000256" key="11">
    <source>
        <dbReference type="ARBA" id="ARBA00022990"/>
    </source>
</evidence>
<comment type="catalytic activity">
    <reaction evidence="23">
        <text>13,14-dihydro-15-oxo-prostaglandin F1alpha + NADP(+) = 15-oxoprostaglandin F1alpha + NADPH + H(+)</text>
        <dbReference type="Rhea" id="RHEA:50592"/>
        <dbReference type="ChEBI" id="CHEBI:15378"/>
        <dbReference type="ChEBI" id="CHEBI:57783"/>
        <dbReference type="ChEBI" id="CHEBI:58349"/>
        <dbReference type="ChEBI" id="CHEBI:79072"/>
        <dbReference type="ChEBI" id="CHEBI:133411"/>
    </reaction>
    <physiologicalReaction direction="right-to-left" evidence="23">
        <dbReference type="Rhea" id="RHEA:50594"/>
    </physiologicalReaction>
</comment>
<dbReference type="GO" id="GO:0005737">
    <property type="term" value="C:cytoplasm"/>
    <property type="evidence" value="ECO:0007669"/>
    <property type="project" value="UniProtKB-SubCell"/>
</dbReference>
<comment type="subcellular location">
    <subcellularLocation>
        <location evidence="1">Cytoplasm</location>
    </subcellularLocation>
</comment>
<feature type="domain" description="Oxidoreductase N-terminal" evidence="35">
    <location>
        <begin position="5"/>
        <end position="99"/>
    </location>
</feature>
<evidence type="ECO:0000256" key="32">
    <source>
        <dbReference type="ARBA" id="ARBA00049179"/>
    </source>
</evidence>
<comment type="catalytic activity">
    <reaction evidence="20">
        <text>decanal + NADP(+) = (2E)-decenal + NADPH + H(+)</text>
        <dbReference type="Rhea" id="RHEA:50612"/>
        <dbReference type="ChEBI" id="CHEBI:15378"/>
        <dbReference type="ChEBI" id="CHEBI:31457"/>
        <dbReference type="ChEBI" id="CHEBI:57783"/>
        <dbReference type="ChEBI" id="CHEBI:58349"/>
        <dbReference type="ChEBI" id="CHEBI:133455"/>
    </reaction>
    <physiologicalReaction direction="right-to-left" evidence="20">
        <dbReference type="Rhea" id="RHEA:50614"/>
    </physiologicalReaction>
</comment>
<keyword evidence="7" id="KW-0644">Prostaglandin metabolism</keyword>
<dbReference type="EC" id="1.3.1.74" evidence="5"/>
<evidence type="ECO:0000256" key="9">
    <source>
        <dbReference type="ARBA" id="ARBA00022832"/>
    </source>
</evidence>
<accession>A0A1B6GW23</accession>
<dbReference type="AlphaFoldDB" id="A0A1B6GW23"/>
<evidence type="ECO:0000256" key="17">
    <source>
        <dbReference type="ARBA" id="ARBA00032297"/>
    </source>
</evidence>
<evidence type="ECO:0000256" key="25">
    <source>
        <dbReference type="ARBA" id="ARBA00048066"/>
    </source>
</evidence>
<evidence type="ECO:0000256" key="3">
    <source>
        <dbReference type="ARBA" id="ARBA00011852"/>
    </source>
</evidence>
<comment type="catalytic activity">
    <reaction evidence="26">
        <text>13,14-dihydro-15-oxo-PGF2alpha + NADP(+) = 15-oxoprostaglandin F2alpha + NADPH + H(+)</text>
        <dbReference type="Rhea" id="RHEA:50588"/>
        <dbReference type="ChEBI" id="CHEBI:15378"/>
        <dbReference type="ChEBI" id="CHEBI:57783"/>
        <dbReference type="ChEBI" id="CHEBI:58349"/>
        <dbReference type="ChEBI" id="CHEBI:133374"/>
        <dbReference type="ChEBI" id="CHEBI:133409"/>
    </reaction>
    <physiologicalReaction direction="right-to-left" evidence="26">
        <dbReference type="Rhea" id="RHEA:50590"/>
    </physiologicalReaction>
</comment>
<comment type="catalytic activity">
    <reaction evidence="29">
        <text>6-trans-leukotriene B4 + NADP(+) = 12-oxo-(5S)-hydroxy-(6E,8E,10E,14Z)-eicosatetraenoate + NADPH + H(+)</text>
        <dbReference type="Rhea" id="RHEA:51204"/>
        <dbReference type="ChEBI" id="CHEBI:15378"/>
        <dbReference type="ChEBI" id="CHEBI:57783"/>
        <dbReference type="ChEBI" id="CHEBI:58349"/>
        <dbReference type="ChEBI" id="CHEBI:90723"/>
        <dbReference type="ChEBI" id="CHEBI:133974"/>
    </reaction>
    <physiologicalReaction direction="left-to-right" evidence="29">
        <dbReference type="Rhea" id="RHEA:51205"/>
    </physiologicalReaction>
</comment>
<evidence type="ECO:0000259" key="35">
    <source>
        <dbReference type="Pfam" id="PF16884"/>
    </source>
</evidence>
<keyword evidence="10" id="KW-0521">NADP</keyword>
<dbReference type="CDD" id="cd08294">
    <property type="entry name" value="leukotriene_B4_DH_like"/>
    <property type="match status" value="1"/>
</dbReference>
<comment type="catalytic activity">
    <reaction evidence="21">
        <text>pentan-2-one + NADP(+) = (E)-pent-3-en-2-one + NADPH + H(+)</text>
        <dbReference type="Rhea" id="RHEA:50788"/>
        <dbReference type="ChEBI" id="CHEBI:15378"/>
        <dbReference type="ChEBI" id="CHEBI:16472"/>
        <dbReference type="ChEBI" id="CHEBI:57783"/>
        <dbReference type="ChEBI" id="CHEBI:58349"/>
        <dbReference type="ChEBI" id="CHEBI:145276"/>
    </reaction>
    <physiologicalReaction direction="right-to-left" evidence="21">
        <dbReference type="Rhea" id="RHEA:50790"/>
    </physiologicalReaction>
</comment>
<keyword evidence="13" id="KW-0443">Lipid metabolism</keyword>
<evidence type="ECO:0000256" key="22">
    <source>
        <dbReference type="ARBA" id="ARBA00047871"/>
    </source>
</evidence>
<dbReference type="InterPro" id="IPR014190">
    <property type="entry name" value="PTGR1"/>
</dbReference>
<dbReference type="PANTHER" id="PTHR43205:SF7">
    <property type="entry name" value="PROSTAGLANDIN REDUCTASE 1"/>
    <property type="match status" value="1"/>
</dbReference>
<comment type="catalytic activity">
    <reaction evidence="30">
        <text>(5S,12S)-dihydroxy-(6E,10E,12E,14Z)-eicosatetraenoate + NADP(+) = 12-oxo-(5S)-hydroxy-(6E,8E,10E,14Z)-eicosatetraenoate + NADPH + H(+)</text>
        <dbReference type="Rhea" id="RHEA:51212"/>
        <dbReference type="ChEBI" id="CHEBI:15378"/>
        <dbReference type="ChEBI" id="CHEBI:57783"/>
        <dbReference type="ChEBI" id="CHEBI:58349"/>
        <dbReference type="ChEBI" id="CHEBI:133974"/>
        <dbReference type="ChEBI" id="CHEBI:133975"/>
    </reaction>
    <physiologicalReaction direction="left-to-right" evidence="30">
        <dbReference type="Rhea" id="RHEA:51213"/>
    </physiologicalReaction>
</comment>
<dbReference type="GO" id="GO:0047522">
    <property type="term" value="F:15-oxoprostaglandin 13-reductase [NAD(P)+] activity"/>
    <property type="evidence" value="ECO:0007669"/>
    <property type="project" value="UniProtKB-EC"/>
</dbReference>
<dbReference type="Gene3D" id="3.40.50.720">
    <property type="entry name" value="NAD(P)-binding Rossmann-like Domain"/>
    <property type="match status" value="1"/>
</dbReference>
<dbReference type="Pfam" id="PF16884">
    <property type="entry name" value="ADH_N_2"/>
    <property type="match status" value="1"/>
</dbReference>
<name>A0A1B6GW23_9HEMI</name>
<dbReference type="InterPro" id="IPR045010">
    <property type="entry name" value="MDR_fam"/>
</dbReference>
<evidence type="ECO:0000256" key="26">
    <source>
        <dbReference type="ARBA" id="ARBA00048290"/>
    </source>
</evidence>
<comment type="similarity">
    <text evidence="2">Belongs to the NADP-dependent oxidoreductase L4BD family.</text>
</comment>
<evidence type="ECO:0000256" key="28">
    <source>
        <dbReference type="ARBA" id="ARBA00048591"/>
    </source>
</evidence>
<comment type="catalytic activity">
    <reaction evidence="27">
        <text>4-hydroxynonanal + NADP(+) = (E)-4-hydroxynon-2-enal + NADPH + H(+)</text>
        <dbReference type="Rhea" id="RHEA:64736"/>
        <dbReference type="ChEBI" id="CHEBI:15378"/>
        <dbReference type="ChEBI" id="CHEBI:57783"/>
        <dbReference type="ChEBI" id="CHEBI:58349"/>
        <dbReference type="ChEBI" id="CHEBI:58968"/>
        <dbReference type="ChEBI" id="CHEBI:156112"/>
    </reaction>
    <physiologicalReaction direction="right-to-left" evidence="27">
        <dbReference type="Rhea" id="RHEA:64738"/>
    </physiologicalReaction>
</comment>
<evidence type="ECO:0000256" key="27">
    <source>
        <dbReference type="ARBA" id="ARBA00048387"/>
    </source>
</evidence>
<dbReference type="Pfam" id="PF00107">
    <property type="entry name" value="ADH_zinc_N"/>
    <property type="match status" value="1"/>
</dbReference>
<evidence type="ECO:0000256" key="24">
    <source>
        <dbReference type="ARBA" id="ARBA00047903"/>
    </source>
</evidence>
<evidence type="ECO:0000256" key="21">
    <source>
        <dbReference type="ARBA" id="ARBA00047742"/>
    </source>
</evidence>
<comment type="catalytic activity">
    <reaction evidence="32">
        <text>an n-alkanal + NADP(+) = an alk-2-enal + NADPH + H(+)</text>
        <dbReference type="Rhea" id="RHEA:13737"/>
        <dbReference type="ChEBI" id="CHEBI:12834"/>
        <dbReference type="ChEBI" id="CHEBI:13757"/>
        <dbReference type="ChEBI" id="CHEBI:15378"/>
        <dbReference type="ChEBI" id="CHEBI:57783"/>
        <dbReference type="ChEBI" id="CHEBI:58349"/>
        <dbReference type="EC" id="1.3.1.74"/>
    </reaction>
    <physiologicalReaction direction="right-to-left" evidence="32">
        <dbReference type="Rhea" id="RHEA:13739"/>
    </physiologicalReaction>
</comment>
<dbReference type="PANTHER" id="PTHR43205">
    <property type="entry name" value="PROSTAGLANDIN REDUCTASE"/>
    <property type="match status" value="1"/>
</dbReference>
<reference evidence="36" key="1">
    <citation type="submission" date="2015-11" db="EMBL/GenBank/DDBJ databases">
        <title>De novo transcriptome assembly of four potential Pierce s Disease insect vectors from Arizona vineyards.</title>
        <authorList>
            <person name="Tassone E.E."/>
        </authorList>
    </citation>
    <scope>NUCLEOTIDE SEQUENCE</scope>
</reference>
<dbReference type="EMBL" id="GECZ01003184">
    <property type="protein sequence ID" value="JAS66585.1"/>
    <property type="molecule type" value="Transcribed_RNA"/>
</dbReference>
<evidence type="ECO:0000256" key="1">
    <source>
        <dbReference type="ARBA" id="ARBA00004496"/>
    </source>
</evidence>
<evidence type="ECO:0000256" key="10">
    <source>
        <dbReference type="ARBA" id="ARBA00022857"/>
    </source>
</evidence>
<gene>
    <name evidence="36" type="ORF">g.4199</name>
</gene>
<evidence type="ECO:0000256" key="13">
    <source>
        <dbReference type="ARBA" id="ARBA00023098"/>
    </source>
</evidence>
<feature type="domain" description="Alcohol dehydrogenase-like C-terminal" evidence="34">
    <location>
        <begin position="160"/>
        <end position="289"/>
    </location>
</feature>
<evidence type="ECO:0000256" key="15">
    <source>
        <dbReference type="ARBA" id="ARBA00031851"/>
    </source>
</evidence>
<dbReference type="SUPFAM" id="SSF51735">
    <property type="entry name" value="NAD(P)-binding Rossmann-fold domains"/>
    <property type="match status" value="1"/>
</dbReference>
<evidence type="ECO:0000256" key="20">
    <source>
        <dbReference type="ARBA" id="ARBA00047617"/>
    </source>
</evidence>
<dbReference type="FunFam" id="3.40.50.720:FF:000121">
    <property type="entry name" value="Prostaglandin reductase 2"/>
    <property type="match status" value="1"/>
</dbReference>
<evidence type="ECO:0000256" key="30">
    <source>
        <dbReference type="ARBA" id="ARBA00049068"/>
    </source>
</evidence>
<comment type="catalytic activity">
    <reaction evidence="31">
        <text>13,14-dihydro-15-oxo-prostaglandin E1 + NADP(+) = 15-oxoprostaglandin E1 + NADPH + H(+)</text>
        <dbReference type="Rhea" id="RHEA:50584"/>
        <dbReference type="ChEBI" id="CHEBI:15378"/>
        <dbReference type="ChEBI" id="CHEBI:57401"/>
        <dbReference type="ChEBI" id="CHEBI:57783"/>
        <dbReference type="ChEBI" id="CHEBI:58349"/>
        <dbReference type="ChEBI" id="CHEBI:133408"/>
    </reaction>
    <physiologicalReaction direction="right-to-left" evidence="31">
        <dbReference type="Rhea" id="RHEA:50586"/>
    </physiologicalReaction>
</comment>
<keyword evidence="11" id="KW-0007">Acetylation</keyword>
<dbReference type="GO" id="GO:0032440">
    <property type="term" value="F:2-alkenal reductase [NAD(P)H] activity"/>
    <property type="evidence" value="ECO:0007669"/>
    <property type="project" value="UniProtKB-EC"/>
</dbReference>
<evidence type="ECO:0000256" key="19">
    <source>
        <dbReference type="ARBA" id="ARBA00047461"/>
    </source>
</evidence>
<comment type="catalytic activity">
    <reaction evidence="33">
        <text>hexanal + NADP(+) = (E)-hex-2-enal + NADPH + H(+)</text>
        <dbReference type="Rhea" id="RHEA:50776"/>
        <dbReference type="ChEBI" id="CHEBI:15378"/>
        <dbReference type="ChEBI" id="CHEBI:28913"/>
        <dbReference type="ChEBI" id="CHEBI:57783"/>
        <dbReference type="ChEBI" id="CHEBI:58349"/>
        <dbReference type="ChEBI" id="CHEBI:88528"/>
    </reaction>
    <physiologicalReaction direction="right-to-left" evidence="33">
        <dbReference type="Rhea" id="RHEA:50778"/>
    </physiologicalReaction>
</comment>
<evidence type="ECO:0000256" key="6">
    <source>
        <dbReference type="ARBA" id="ARBA00020651"/>
    </source>
</evidence>
<dbReference type="InterPro" id="IPR036291">
    <property type="entry name" value="NAD(P)-bd_dom_sf"/>
</dbReference>
<dbReference type="EC" id="1.3.1.48" evidence="4"/>
<evidence type="ECO:0000256" key="2">
    <source>
        <dbReference type="ARBA" id="ARBA00010460"/>
    </source>
</evidence>
<dbReference type="GO" id="GO:0006693">
    <property type="term" value="P:prostaglandin metabolic process"/>
    <property type="evidence" value="ECO:0007669"/>
    <property type="project" value="UniProtKB-KW"/>
</dbReference>
<sequence length="337" mass="36534">MPQNKRYIYVNAFEGLPKVTDFELITEDVPSLQSNEVLCEALYFSVDPYMRAHSNWMTEGQTMIGTQVAKVVESTHDKFPVGSLLFGDFGWQLYTVCNPGVTHSCFDRRSPQLLTDLNHFPASLSLGVLGMPGNLAYCGLLEVCKPETGEVVVVSGAGGAIGSIVGQIAKIKGCKVVGIVGSDEKIAWIRDELGFDAAINYKTSNVAEALQEAVPEGVDCYFDNVGGETSSAVIAQMNMHGRVACCGAVAIYNEDSNSPSKVTPIQLPIIAKELKIEGITGRKFAKRADESFKVLTKWLVEGKLHYKETVYGGFEKLPEALISILKGENLGKAIVRA</sequence>